<evidence type="ECO:0000256" key="2">
    <source>
        <dbReference type="ARBA" id="ARBA00004370"/>
    </source>
</evidence>
<dbReference type="InterPro" id="IPR013727">
    <property type="entry name" value="2CSK_N"/>
</dbReference>
<dbReference type="SMART" id="SM00387">
    <property type="entry name" value="HATPase_c"/>
    <property type="match status" value="1"/>
</dbReference>
<proteinExistence type="predicted"/>
<evidence type="ECO:0000256" key="3">
    <source>
        <dbReference type="ARBA" id="ARBA00012438"/>
    </source>
</evidence>
<comment type="caution">
    <text evidence="14">The sequence shown here is derived from an EMBL/GenBank/DDBJ whole genome shotgun (WGS) entry which is preliminary data.</text>
</comment>
<evidence type="ECO:0000313" key="15">
    <source>
        <dbReference type="Proteomes" id="UP000599578"/>
    </source>
</evidence>
<name>A0A918DW93_9GAMM</name>
<dbReference type="EC" id="2.7.13.3" evidence="3"/>
<dbReference type="CDD" id="cd00082">
    <property type="entry name" value="HisKA"/>
    <property type="match status" value="1"/>
</dbReference>
<evidence type="ECO:0000256" key="5">
    <source>
        <dbReference type="ARBA" id="ARBA00022679"/>
    </source>
</evidence>
<dbReference type="PANTHER" id="PTHR45436:SF1">
    <property type="entry name" value="SENSOR PROTEIN QSEC"/>
    <property type="match status" value="1"/>
</dbReference>
<keyword evidence="5" id="KW-0808">Transferase</keyword>
<dbReference type="AlphaFoldDB" id="A0A918DW93"/>
<accession>A0A918DW93</accession>
<reference evidence="14 15" key="1">
    <citation type="journal article" date="2014" name="Int. J. Syst. Evol. Microbiol.">
        <title>Complete genome sequence of Corynebacterium casei LMG S-19264T (=DSM 44701T), isolated from a smear-ripened cheese.</title>
        <authorList>
            <consortium name="US DOE Joint Genome Institute (JGI-PGF)"/>
            <person name="Walter F."/>
            <person name="Albersmeier A."/>
            <person name="Kalinowski J."/>
            <person name="Ruckert C."/>
        </authorList>
    </citation>
    <scope>NUCLEOTIDE SEQUENCE [LARGE SCALE GENOMIC DNA]</scope>
    <source>
        <strain evidence="14 15">CGMCC 1.7286</strain>
    </source>
</reference>
<keyword evidence="4" id="KW-0597">Phosphoprotein</keyword>
<evidence type="ECO:0000256" key="1">
    <source>
        <dbReference type="ARBA" id="ARBA00000085"/>
    </source>
</evidence>
<dbReference type="GO" id="GO:0000155">
    <property type="term" value="F:phosphorelay sensor kinase activity"/>
    <property type="evidence" value="ECO:0007669"/>
    <property type="project" value="InterPro"/>
</dbReference>
<dbReference type="Pfam" id="PF00512">
    <property type="entry name" value="HisKA"/>
    <property type="match status" value="1"/>
</dbReference>
<dbReference type="RefSeq" id="WP_229721955.1">
    <property type="nucleotide sequence ID" value="NZ_BMLT01000007.1"/>
</dbReference>
<evidence type="ECO:0000256" key="9">
    <source>
        <dbReference type="ARBA" id="ARBA00023012"/>
    </source>
</evidence>
<dbReference type="SUPFAM" id="SSF47384">
    <property type="entry name" value="Homodimeric domain of signal transducing histidine kinase"/>
    <property type="match status" value="1"/>
</dbReference>
<evidence type="ECO:0000256" key="4">
    <source>
        <dbReference type="ARBA" id="ARBA00022553"/>
    </source>
</evidence>
<evidence type="ECO:0000256" key="7">
    <source>
        <dbReference type="ARBA" id="ARBA00022777"/>
    </source>
</evidence>
<keyword evidence="7 14" id="KW-0418">Kinase</keyword>
<feature type="domain" description="HAMP" evidence="13">
    <location>
        <begin position="195"/>
        <end position="246"/>
    </location>
</feature>
<keyword evidence="10 11" id="KW-0472">Membrane</keyword>
<dbReference type="InterPro" id="IPR004358">
    <property type="entry name" value="Sig_transdc_His_kin-like_C"/>
</dbReference>
<dbReference type="Proteomes" id="UP000599578">
    <property type="component" value="Unassembled WGS sequence"/>
</dbReference>
<organism evidence="14 15">
    <name type="scientific">Marinobacterium nitratireducens</name>
    <dbReference type="NCBI Taxonomy" id="518897"/>
    <lineage>
        <taxon>Bacteria</taxon>
        <taxon>Pseudomonadati</taxon>
        <taxon>Pseudomonadota</taxon>
        <taxon>Gammaproteobacteria</taxon>
        <taxon>Oceanospirillales</taxon>
        <taxon>Oceanospirillaceae</taxon>
        <taxon>Marinobacterium</taxon>
    </lineage>
</organism>
<gene>
    <name evidence="14" type="primary">tctE</name>
    <name evidence="14" type="ORF">GCM10011348_30760</name>
</gene>
<feature type="transmembrane region" description="Helical" evidence="11">
    <location>
        <begin position="12"/>
        <end position="35"/>
    </location>
</feature>
<dbReference type="SMART" id="SM00388">
    <property type="entry name" value="HisKA"/>
    <property type="match status" value="1"/>
</dbReference>
<dbReference type="InterPro" id="IPR003661">
    <property type="entry name" value="HisK_dim/P_dom"/>
</dbReference>
<feature type="transmembrane region" description="Helical" evidence="11">
    <location>
        <begin position="174"/>
        <end position="198"/>
    </location>
</feature>
<dbReference type="InterPro" id="IPR036097">
    <property type="entry name" value="HisK_dim/P_sf"/>
</dbReference>
<dbReference type="InterPro" id="IPR050428">
    <property type="entry name" value="TCS_sensor_his_kinase"/>
</dbReference>
<sequence>MTRANPSIRRQLLWMTLLVLIVINGFVAWSANLYANRAARLSYDRLLLGSVLQIAENINSLDGNIVIDLPRSAFETLAMAPSDRAFYSIIGPDQHVLSGYTDLPDIPFDDLDQVRDQGGQITPFFYNGVYRGEEVRFLGVNKQLIDSNSSSDIYIVVGQTLSARQELAKETNWFVLRFVMLFFAVTLLLLMFGIWRVLRPLQRLRKAIDERSALELKPLILPVPKEITPLVNAINRSNTQLNSTLERLKRFTSEAAHQIRTPLAGLSSQAQNALDEKDETQRQQQLSHIVECSNLLRETVNQLLNQATLAHRFQSQPLKSISLDRLTKEVCRDLVVWALQKGVEIEYSGKVEVEIDGDDFALKQMIRNIIENAVNYSSRQSVVEVSLHVEHGKSRDEVVLRVKDQGIGVSDEEKQHIFERFYRSPNSQQPGTGIGLAIAKEVAEHHHASFRLRDNTPRGLIVEVVFPPVEVTAS</sequence>
<feature type="domain" description="Histidine kinase" evidence="12">
    <location>
        <begin position="254"/>
        <end position="470"/>
    </location>
</feature>
<evidence type="ECO:0000259" key="12">
    <source>
        <dbReference type="PROSITE" id="PS50109"/>
    </source>
</evidence>
<dbReference type="CDD" id="cd00075">
    <property type="entry name" value="HATPase"/>
    <property type="match status" value="1"/>
</dbReference>
<evidence type="ECO:0000256" key="6">
    <source>
        <dbReference type="ARBA" id="ARBA00022692"/>
    </source>
</evidence>
<evidence type="ECO:0000256" key="11">
    <source>
        <dbReference type="SAM" id="Phobius"/>
    </source>
</evidence>
<dbReference type="SUPFAM" id="SSF55874">
    <property type="entry name" value="ATPase domain of HSP90 chaperone/DNA topoisomerase II/histidine kinase"/>
    <property type="match status" value="1"/>
</dbReference>
<evidence type="ECO:0000259" key="13">
    <source>
        <dbReference type="PROSITE" id="PS50885"/>
    </source>
</evidence>
<dbReference type="InterPro" id="IPR003660">
    <property type="entry name" value="HAMP_dom"/>
</dbReference>
<dbReference type="PRINTS" id="PR00344">
    <property type="entry name" value="BCTRLSENSOR"/>
</dbReference>
<dbReference type="InterPro" id="IPR003594">
    <property type="entry name" value="HATPase_dom"/>
</dbReference>
<comment type="subcellular location">
    <subcellularLocation>
        <location evidence="2">Membrane</location>
    </subcellularLocation>
</comment>
<evidence type="ECO:0000256" key="8">
    <source>
        <dbReference type="ARBA" id="ARBA00022989"/>
    </source>
</evidence>
<dbReference type="PANTHER" id="PTHR45436">
    <property type="entry name" value="SENSOR HISTIDINE KINASE YKOH"/>
    <property type="match status" value="1"/>
</dbReference>
<protein>
    <recommendedName>
        <fullName evidence="3">histidine kinase</fullName>
        <ecNumber evidence="3">2.7.13.3</ecNumber>
    </recommendedName>
</protein>
<dbReference type="PROSITE" id="PS50109">
    <property type="entry name" value="HIS_KIN"/>
    <property type="match status" value="1"/>
</dbReference>
<dbReference type="Pfam" id="PF02518">
    <property type="entry name" value="HATPase_c"/>
    <property type="match status" value="1"/>
</dbReference>
<dbReference type="PROSITE" id="PS50885">
    <property type="entry name" value="HAMP"/>
    <property type="match status" value="1"/>
</dbReference>
<keyword evidence="15" id="KW-1185">Reference proteome</keyword>
<keyword evidence="6 11" id="KW-0812">Transmembrane</keyword>
<dbReference type="EMBL" id="BMLT01000007">
    <property type="protein sequence ID" value="GGO84458.1"/>
    <property type="molecule type" value="Genomic_DNA"/>
</dbReference>
<evidence type="ECO:0000256" key="10">
    <source>
        <dbReference type="ARBA" id="ARBA00023136"/>
    </source>
</evidence>
<dbReference type="Gene3D" id="3.30.565.10">
    <property type="entry name" value="Histidine kinase-like ATPase, C-terminal domain"/>
    <property type="match status" value="1"/>
</dbReference>
<keyword evidence="9" id="KW-0902">Two-component regulatory system</keyword>
<dbReference type="Gene3D" id="1.10.287.130">
    <property type="match status" value="1"/>
</dbReference>
<dbReference type="Pfam" id="PF08521">
    <property type="entry name" value="2CSK_N"/>
    <property type="match status" value="1"/>
</dbReference>
<dbReference type="InterPro" id="IPR036890">
    <property type="entry name" value="HATPase_C_sf"/>
</dbReference>
<comment type="catalytic activity">
    <reaction evidence="1">
        <text>ATP + protein L-histidine = ADP + protein N-phospho-L-histidine.</text>
        <dbReference type="EC" id="2.7.13.3"/>
    </reaction>
</comment>
<dbReference type="InterPro" id="IPR005467">
    <property type="entry name" value="His_kinase_dom"/>
</dbReference>
<keyword evidence="8 11" id="KW-1133">Transmembrane helix</keyword>
<dbReference type="GO" id="GO:0005886">
    <property type="term" value="C:plasma membrane"/>
    <property type="evidence" value="ECO:0007669"/>
    <property type="project" value="TreeGrafter"/>
</dbReference>
<evidence type="ECO:0000313" key="14">
    <source>
        <dbReference type="EMBL" id="GGO84458.1"/>
    </source>
</evidence>